<dbReference type="InterPro" id="IPR012337">
    <property type="entry name" value="RNaseH-like_sf"/>
</dbReference>
<dbReference type="EMBL" id="JAACJP010000011">
    <property type="protein sequence ID" value="KAF5381283.1"/>
    <property type="molecule type" value="Genomic_DNA"/>
</dbReference>
<dbReference type="InterPro" id="IPR036397">
    <property type="entry name" value="RNaseH_sf"/>
</dbReference>
<evidence type="ECO:0000256" key="2">
    <source>
        <dbReference type="SAM" id="MobiDB-lite"/>
    </source>
</evidence>
<dbReference type="SUPFAM" id="SSF53098">
    <property type="entry name" value="Ribonuclease H-like"/>
    <property type="match status" value="1"/>
</dbReference>
<dbReference type="PROSITE" id="PS50879">
    <property type="entry name" value="RNASE_H_1"/>
    <property type="match status" value="1"/>
</dbReference>
<protein>
    <recommendedName>
        <fullName evidence="3">RNase H type-1 domain-containing protein</fullName>
    </recommendedName>
</protein>
<accession>A0A8H5HDD3</accession>
<sequence>MLRKSTLAGFKIKGEANRLITTLFADDTTVYLSKDDSFGTLENILTKWCKVSGAKFNIDKTMVIPIGSADYRKNMIETRQLNLMENRIPDNVRIAPDGEPVRILGCYVGNDIEEASIWTPTLEKIHETMSTWGKSYPTQDGRKLIIEMEVGGRTQFKARVQGMPDQITEKLAKTTRNYLWDSESTPAVGAKTLSLPRTKGGKKVLDIKIRNQAIELTKLKTYLQFDENRPKWAKVADEHFTKNISTTRKTRNDNSLVAMFIQNWTAKTREGNTSLPMTLRNMLKAAKKYKLAFTPKDPTTHLVNQMPIWHHIGTKPMKKILNNDEWARCHRKIHNITSTGHMTHYVDEPMPHRHKERKNSGQKTLDCLEPKWDPRTPRLGPDEPRELEHDEVGEDEDSEETVTFDPSFREEGTLAEGFRIFVDPDTLTHDRPLRAPLARPLEEDIIVYTDGSCINNGCEDAKAGSGLWYGPDDARNLSLRLPDTLEQTNNTGEAVAILVAAQKAGPTANLTIRSDSQITIDGLIKNLPKWESKGWIGVANSAILKATVATLRQRAGKTILQKVKGHSDDPGNDGADRLAGIGARKEISDEIDLSTPKPFHVSGAKISKMSQALLYRGILETRTPKVRRSTLINLDMTRHAVHALTGTLPTDSVIWKSIRNRHISKKISAYLWKVMHNAAN</sequence>
<dbReference type="Proteomes" id="UP000565441">
    <property type="component" value="Unassembled WGS sequence"/>
</dbReference>
<keyword evidence="5" id="KW-1185">Reference proteome</keyword>
<evidence type="ECO:0000259" key="3">
    <source>
        <dbReference type="PROSITE" id="PS50879"/>
    </source>
</evidence>
<dbReference type="GO" id="GO:0043137">
    <property type="term" value="P:DNA replication, removal of RNA primer"/>
    <property type="evidence" value="ECO:0007669"/>
    <property type="project" value="TreeGrafter"/>
</dbReference>
<evidence type="ECO:0000313" key="5">
    <source>
        <dbReference type="Proteomes" id="UP000565441"/>
    </source>
</evidence>
<evidence type="ECO:0000313" key="4">
    <source>
        <dbReference type="EMBL" id="KAF5381283.1"/>
    </source>
</evidence>
<dbReference type="Gene3D" id="3.30.420.10">
    <property type="entry name" value="Ribonuclease H-like superfamily/Ribonuclease H"/>
    <property type="match status" value="1"/>
</dbReference>
<proteinExistence type="inferred from homology"/>
<gene>
    <name evidence="4" type="ORF">D9615_008354</name>
</gene>
<dbReference type="InterPro" id="IPR050092">
    <property type="entry name" value="RNase_H"/>
</dbReference>
<feature type="region of interest" description="Disordered" evidence="2">
    <location>
        <begin position="351"/>
        <end position="404"/>
    </location>
</feature>
<dbReference type="CDD" id="cd09280">
    <property type="entry name" value="RNase_HI_eukaryote_like"/>
    <property type="match status" value="1"/>
</dbReference>
<organism evidence="4 5">
    <name type="scientific">Tricholomella constricta</name>
    <dbReference type="NCBI Taxonomy" id="117010"/>
    <lineage>
        <taxon>Eukaryota</taxon>
        <taxon>Fungi</taxon>
        <taxon>Dikarya</taxon>
        <taxon>Basidiomycota</taxon>
        <taxon>Agaricomycotina</taxon>
        <taxon>Agaricomycetes</taxon>
        <taxon>Agaricomycetidae</taxon>
        <taxon>Agaricales</taxon>
        <taxon>Tricholomatineae</taxon>
        <taxon>Lyophyllaceae</taxon>
        <taxon>Tricholomella</taxon>
    </lineage>
</organism>
<comment type="caution">
    <text evidence="4">The sequence shown here is derived from an EMBL/GenBank/DDBJ whole genome shotgun (WGS) entry which is preliminary data.</text>
</comment>
<dbReference type="OrthoDB" id="2205812at2759"/>
<dbReference type="PANTHER" id="PTHR10642:SF25">
    <property type="entry name" value="RNASE H TYPE-1 DOMAIN-CONTAINING PROTEIN"/>
    <property type="match status" value="1"/>
</dbReference>
<feature type="compositionally biased region" description="Basic and acidic residues" evidence="2">
    <location>
        <begin position="366"/>
        <end position="390"/>
    </location>
</feature>
<dbReference type="GO" id="GO:0004523">
    <property type="term" value="F:RNA-DNA hybrid ribonuclease activity"/>
    <property type="evidence" value="ECO:0007669"/>
    <property type="project" value="InterPro"/>
</dbReference>
<evidence type="ECO:0000256" key="1">
    <source>
        <dbReference type="ARBA" id="ARBA00005300"/>
    </source>
</evidence>
<dbReference type="Pfam" id="PF00075">
    <property type="entry name" value="RNase_H"/>
    <property type="match status" value="1"/>
</dbReference>
<feature type="compositionally biased region" description="Acidic residues" evidence="2">
    <location>
        <begin position="391"/>
        <end position="402"/>
    </location>
</feature>
<dbReference type="PANTHER" id="PTHR10642">
    <property type="entry name" value="RIBONUCLEASE H1"/>
    <property type="match status" value="1"/>
</dbReference>
<dbReference type="AlphaFoldDB" id="A0A8H5HDD3"/>
<dbReference type="InterPro" id="IPR002156">
    <property type="entry name" value="RNaseH_domain"/>
</dbReference>
<reference evidence="4 5" key="1">
    <citation type="journal article" date="2020" name="ISME J.">
        <title>Uncovering the hidden diversity of litter-decomposition mechanisms in mushroom-forming fungi.</title>
        <authorList>
            <person name="Floudas D."/>
            <person name="Bentzer J."/>
            <person name="Ahren D."/>
            <person name="Johansson T."/>
            <person name="Persson P."/>
            <person name="Tunlid A."/>
        </authorList>
    </citation>
    <scope>NUCLEOTIDE SEQUENCE [LARGE SCALE GENOMIC DNA]</scope>
    <source>
        <strain evidence="4 5">CBS 661.87</strain>
    </source>
</reference>
<feature type="domain" description="RNase H type-1" evidence="3">
    <location>
        <begin position="441"/>
        <end position="584"/>
    </location>
</feature>
<comment type="similarity">
    <text evidence="1">Belongs to the RNase H family.</text>
</comment>
<name>A0A8H5HDD3_9AGAR</name>
<dbReference type="GO" id="GO:0003676">
    <property type="term" value="F:nucleic acid binding"/>
    <property type="evidence" value="ECO:0007669"/>
    <property type="project" value="InterPro"/>
</dbReference>